<dbReference type="AlphaFoldDB" id="A0A562RNB6"/>
<feature type="domain" description="Ice-binding protein C-terminal" evidence="2">
    <location>
        <begin position="215"/>
        <end position="239"/>
    </location>
</feature>
<keyword evidence="1" id="KW-0732">Signal</keyword>
<organism evidence="3 4">
    <name type="scientific">Pseudoduganella lurida</name>
    <dbReference type="NCBI Taxonomy" id="1036180"/>
    <lineage>
        <taxon>Bacteria</taxon>
        <taxon>Pseudomonadati</taxon>
        <taxon>Pseudomonadota</taxon>
        <taxon>Betaproteobacteria</taxon>
        <taxon>Burkholderiales</taxon>
        <taxon>Oxalobacteraceae</taxon>
        <taxon>Telluria group</taxon>
        <taxon>Pseudoduganella</taxon>
    </lineage>
</organism>
<name>A0A562RNB6_9BURK</name>
<reference evidence="3 4" key="1">
    <citation type="journal article" date="2015" name="Stand. Genomic Sci.">
        <title>Genomic Encyclopedia of Bacterial and Archaeal Type Strains, Phase III: the genomes of soil and plant-associated and newly described type strains.</title>
        <authorList>
            <person name="Whitman W.B."/>
            <person name="Woyke T."/>
            <person name="Klenk H.P."/>
            <person name="Zhou Y."/>
            <person name="Lilburn T.G."/>
            <person name="Beck B.J."/>
            <person name="De Vos P."/>
            <person name="Vandamme P."/>
            <person name="Eisen J.A."/>
            <person name="Garrity G."/>
            <person name="Hugenholtz P."/>
            <person name="Kyrpides N.C."/>
        </authorList>
    </citation>
    <scope>NUCLEOTIDE SEQUENCE [LARGE SCALE GENOMIC DNA]</scope>
    <source>
        <strain evidence="3 4">CGMCC 1.10822</strain>
    </source>
</reference>
<sequence length="241" mass="25439">MQSGIPAALALGIVLCSAAMRPAAAETSIDTAAFTLSYTDGPNPEDWSITLVDQDPGHYSFSLDTLNRDLALAEARDLTGAGSFDSKYHYSTLFLDLKPAYRVTGITVTGTAFGELGLGYVPDFPPGQAHNGATFYMTVWKPTGPVGYGHMFDDFQAEQSLAGGETDLDLVTDTILGFSGSLFAQAWGVNGDGAFAESMARASVRDVTLHVTVAAIPEPGTWLMLAAGLGALGLYARRRES</sequence>
<dbReference type="Proteomes" id="UP000318431">
    <property type="component" value="Unassembled WGS sequence"/>
</dbReference>
<comment type="caution">
    <text evidence="3">The sequence shown here is derived from an EMBL/GenBank/DDBJ whole genome shotgun (WGS) entry which is preliminary data.</text>
</comment>
<dbReference type="NCBIfam" id="TIGR02595">
    <property type="entry name" value="PEP_CTERM"/>
    <property type="match status" value="1"/>
</dbReference>
<feature type="signal peptide" evidence="1">
    <location>
        <begin position="1"/>
        <end position="25"/>
    </location>
</feature>
<evidence type="ECO:0000256" key="1">
    <source>
        <dbReference type="SAM" id="SignalP"/>
    </source>
</evidence>
<protein>
    <submittedName>
        <fullName evidence="3">Putative secreted protein with PEP-CTERM sorting signal</fullName>
    </submittedName>
</protein>
<dbReference type="Pfam" id="PF07589">
    <property type="entry name" value="PEP-CTERM"/>
    <property type="match status" value="1"/>
</dbReference>
<accession>A0A562RNB6</accession>
<gene>
    <name evidence="3" type="ORF">IP91_00998</name>
</gene>
<dbReference type="RefSeq" id="WP_229473887.1">
    <property type="nucleotide sequence ID" value="NZ_VLLB01000001.1"/>
</dbReference>
<evidence type="ECO:0000313" key="3">
    <source>
        <dbReference type="EMBL" id="TWI69920.1"/>
    </source>
</evidence>
<feature type="chain" id="PRO_5021801864" evidence="1">
    <location>
        <begin position="26"/>
        <end position="241"/>
    </location>
</feature>
<dbReference type="EMBL" id="VLLB01000001">
    <property type="protein sequence ID" value="TWI69920.1"/>
    <property type="molecule type" value="Genomic_DNA"/>
</dbReference>
<dbReference type="InterPro" id="IPR013424">
    <property type="entry name" value="Ice-binding_C"/>
</dbReference>
<proteinExistence type="predicted"/>
<keyword evidence="4" id="KW-1185">Reference proteome</keyword>
<evidence type="ECO:0000313" key="4">
    <source>
        <dbReference type="Proteomes" id="UP000318431"/>
    </source>
</evidence>
<evidence type="ECO:0000259" key="2">
    <source>
        <dbReference type="Pfam" id="PF07589"/>
    </source>
</evidence>